<feature type="domain" description="NADH:ubiquinone oxidoreductase-like 20kDa subunit" evidence="17">
    <location>
        <begin position="66"/>
        <end position="212"/>
    </location>
</feature>
<dbReference type="InterPro" id="IPR027394">
    <property type="entry name" value="Cytochrome-c3_hydrogenase_C"/>
</dbReference>
<keyword evidence="10" id="KW-0560">Oxidoreductase</keyword>
<evidence type="ECO:0000256" key="4">
    <source>
        <dbReference type="ARBA" id="ARBA00006605"/>
    </source>
</evidence>
<dbReference type="InterPro" id="IPR037148">
    <property type="entry name" value="NiFe-Hase_small_C_sf"/>
</dbReference>
<proteinExistence type="inferred from homology"/>
<dbReference type="GO" id="GO:0051539">
    <property type="term" value="F:4 iron, 4 sulfur cluster binding"/>
    <property type="evidence" value="ECO:0007669"/>
    <property type="project" value="UniProtKB-KW"/>
</dbReference>
<dbReference type="NCBIfam" id="TIGR01409">
    <property type="entry name" value="TAT_signal_seq"/>
    <property type="match status" value="1"/>
</dbReference>
<keyword evidence="20" id="KW-1185">Reference proteome</keyword>
<feature type="binding site" evidence="15">
    <location>
        <position position="69"/>
    </location>
    <ligand>
        <name>[4Fe-4S] cluster</name>
        <dbReference type="ChEBI" id="CHEBI:49883"/>
        <label>1</label>
    </ligand>
</feature>
<dbReference type="RefSeq" id="WP_014779051.1">
    <property type="nucleotide sequence ID" value="NC_018012.1"/>
</dbReference>
<dbReference type="AlphaFoldDB" id="I3YC99"/>
<feature type="binding site" evidence="15">
    <location>
        <position position="199"/>
    </location>
    <ligand>
        <name>[4Fe-4S] cluster</name>
        <dbReference type="ChEBI" id="CHEBI:49883"/>
        <label>1</label>
    </ligand>
</feature>
<evidence type="ECO:0000256" key="2">
    <source>
        <dbReference type="ARBA" id="ARBA00001966"/>
    </source>
</evidence>
<evidence type="ECO:0000313" key="19">
    <source>
        <dbReference type="EMBL" id="AFL74617.1"/>
    </source>
</evidence>
<dbReference type="STRING" id="765911.Thivi_2698"/>
<gene>
    <name evidence="19" type="ordered locus">Thivi_2698</name>
</gene>
<dbReference type="HOGENOM" id="CLU_046107_0_0_6"/>
<dbReference type="GO" id="GO:0009055">
    <property type="term" value="F:electron transfer activity"/>
    <property type="evidence" value="ECO:0007669"/>
    <property type="project" value="TreeGrafter"/>
</dbReference>
<keyword evidence="9" id="KW-0732">Signal</keyword>
<comment type="subcellular location">
    <subcellularLocation>
        <location evidence="3">Cell envelope</location>
    </subcellularLocation>
</comment>
<dbReference type="OrthoDB" id="9766729at2"/>
<evidence type="ECO:0000256" key="10">
    <source>
        <dbReference type="ARBA" id="ARBA00023002"/>
    </source>
</evidence>
<keyword evidence="11 15" id="KW-0408">Iron</keyword>
<keyword evidence="7 15" id="KW-0004">4Fe-4S</keyword>
<dbReference type="GO" id="GO:0009061">
    <property type="term" value="P:anaerobic respiration"/>
    <property type="evidence" value="ECO:0007669"/>
    <property type="project" value="TreeGrafter"/>
</dbReference>
<protein>
    <recommendedName>
        <fullName evidence="6">hydrogenase (acceptor)</fullName>
        <ecNumber evidence="6">1.12.99.6</ecNumber>
    </recommendedName>
</protein>
<feature type="binding site" evidence="15">
    <location>
        <position position="237"/>
    </location>
    <ligand>
        <name>[4Fe-4S] cluster</name>
        <dbReference type="ChEBI" id="CHEBI:49883"/>
        <label>2</label>
    </ligand>
</feature>
<evidence type="ECO:0000259" key="18">
    <source>
        <dbReference type="Pfam" id="PF14720"/>
    </source>
</evidence>
<keyword evidence="16" id="KW-0472">Membrane</keyword>
<dbReference type="GO" id="GO:0030313">
    <property type="term" value="C:cell envelope"/>
    <property type="evidence" value="ECO:0007669"/>
    <property type="project" value="UniProtKB-SubCell"/>
</dbReference>
<dbReference type="GO" id="GO:0051538">
    <property type="term" value="F:3 iron, 4 sulfur cluster binding"/>
    <property type="evidence" value="ECO:0007669"/>
    <property type="project" value="UniProtKB-KW"/>
</dbReference>
<dbReference type="InterPro" id="IPR006137">
    <property type="entry name" value="NADH_UbQ_OxRdtase-like_20kDa"/>
</dbReference>
<feature type="binding site" evidence="15">
    <location>
        <position position="280"/>
    </location>
    <ligand>
        <name>[3Fe-4S] cluster</name>
        <dbReference type="ChEBI" id="CHEBI:21137"/>
    </ligand>
</feature>
<feature type="domain" description="Cytochrome-c3 hydrogenase C-terminal" evidence="18">
    <location>
        <begin position="232"/>
        <end position="311"/>
    </location>
</feature>
<evidence type="ECO:0000256" key="3">
    <source>
        <dbReference type="ARBA" id="ARBA00004196"/>
    </source>
</evidence>
<evidence type="ECO:0000259" key="17">
    <source>
        <dbReference type="Pfam" id="PF01058"/>
    </source>
</evidence>
<dbReference type="GO" id="GO:0009375">
    <property type="term" value="C:ferredoxin hydrogenase complex"/>
    <property type="evidence" value="ECO:0007669"/>
    <property type="project" value="InterPro"/>
</dbReference>
<comment type="cofactor">
    <cofactor evidence="1">
        <name>[3Fe-4S] cluster</name>
        <dbReference type="ChEBI" id="CHEBI:21137"/>
    </cofactor>
</comment>
<evidence type="ECO:0000256" key="5">
    <source>
        <dbReference type="ARBA" id="ARBA00011771"/>
    </source>
</evidence>
<evidence type="ECO:0000256" key="1">
    <source>
        <dbReference type="ARBA" id="ARBA00001927"/>
    </source>
</evidence>
<dbReference type="Pfam" id="PF01058">
    <property type="entry name" value="Oxidored_q6"/>
    <property type="match status" value="1"/>
</dbReference>
<dbReference type="GO" id="GO:0044569">
    <property type="term" value="C:[Ni-Fe] hydrogenase complex"/>
    <property type="evidence" value="ECO:0007669"/>
    <property type="project" value="TreeGrafter"/>
</dbReference>
<dbReference type="PRINTS" id="PR00614">
    <property type="entry name" value="NIHGNASESMLL"/>
</dbReference>
<dbReference type="Gene3D" id="4.10.480.10">
    <property type="entry name" value="Cytochrome-c3 hydrogenase, C-terminal domain"/>
    <property type="match status" value="1"/>
</dbReference>
<evidence type="ECO:0000256" key="15">
    <source>
        <dbReference type="PIRSR" id="PIRSR000310-1"/>
    </source>
</evidence>
<dbReference type="InterPro" id="IPR001821">
    <property type="entry name" value="NiFe_hydrogenase_ssu"/>
</dbReference>
<dbReference type="InterPro" id="IPR037024">
    <property type="entry name" value="NiFe_Hase_small_N_sf"/>
</dbReference>
<keyword evidence="12 15" id="KW-0411">Iron-sulfur</keyword>
<dbReference type="GO" id="GO:0016020">
    <property type="term" value="C:membrane"/>
    <property type="evidence" value="ECO:0007669"/>
    <property type="project" value="TreeGrafter"/>
</dbReference>
<dbReference type="GO" id="GO:0046872">
    <property type="term" value="F:metal ion binding"/>
    <property type="evidence" value="ECO:0007669"/>
    <property type="project" value="UniProtKB-KW"/>
</dbReference>
<comment type="cofactor">
    <cofactor evidence="2">
        <name>[4Fe-4S] cluster</name>
        <dbReference type="ChEBI" id="CHEBI:49883"/>
    </cofactor>
</comment>
<feature type="binding site" evidence="15">
    <location>
        <position position="66"/>
    </location>
    <ligand>
        <name>[4Fe-4S] cluster</name>
        <dbReference type="ChEBI" id="CHEBI:49883"/>
        <label>1</label>
    </ligand>
</feature>
<dbReference type="eggNOG" id="COG1740">
    <property type="taxonomic scope" value="Bacteria"/>
</dbReference>
<feature type="binding site" evidence="15">
    <location>
        <position position="165"/>
    </location>
    <ligand>
        <name>[4Fe-4S] cluster</name>
        <dbReference type="ChEBI" id="CHEBI:49883"/>
        <label>1</label>
    </ligand>
</feature>
<evidence type="ECO:0000313" key="20">
    <source>
        <dbReference type="Proteomes" id="UP000006062"/>
    </source>
</evidence>
<sequence>MPVRKTPDKTLGESLRDHGLSRRGFLKFCAATASMMALPPSMVPVIAAALEAARRPSVIWLSFQECTGCTESLTRSHAPTLEDLILNIISLDYHHTLQAAAGEAAEEARFQAMAANKGEYLVIVDGSIPGPDSNPGFSTVAGHSNYDILIETVEHAAAVIAVGTCAAFGGLPQANPNPTGARSVMDLVKDKPIINVSGCPPIPMAITGVLAHYLTFGRLPELDAYRRPLAFFGQSIHDRCYRRPFYDRGLFAESFDDEGAKLGWCLYRLGCKGPSTYNACATMKWNEGTSWPIESGHPCLGCSEPSFWDAGGFYEPLSVPITATSGAILAAGALGAVVGGAATLLAKKETKTVVAHRQPVTVEELEEKL</sequence>
<comment type="subunit">
    <text evidence="5">Heterodimer of a large and a small subunit.</text>
</comment>
<evidence type="ECO:0000256" key="7">
    <source>
        <dbReference type="ARBA" id="ARBA00022485"/>
    </source>
</evidence>
<name>I3YC99_THIV6</name>
<keyword evidence="16" id="KW-0812">Transmembrane</keyword>
<keyword evidence="16" id="KW-1133">Transmembrane helix</keyword>
<evidence type="ECO:0000256" key="11">
    <source>
        <dbReference type="ARBA" id="ARBA00023004"/>
    </source>
</evidence>
<reference evidence="19 20" key="1">
    <citation type="submission" date="2012-06" db="EMBL/GenBank/DDBJ databases">
        <title>Complete sequence of Thiocystis violascens DSM 198.</title>
        <authorList>
            <consortium name="US DOE Joint Genome Institute"/>
            <person name="Lucas S."/>
            <person name="Han J."/>
            <person name="Lapidus A."/>
            <person name="Cheng J.-F."/>
            <person name="Goodwin L."/>
            <person name="Pitluck S."/>
            <person name="Peters L."/>
            <person name="Ovchinnikova G."/>
            <person name="Teshima H."/>
            <person name="Detter J.C."/>
            <person name="Han C."/>
            <person name="Tapia R."/>
            <person name="Land M."/>
            <person name="Hauser L."/>
            <person name="Kyrpides N."/>
            <person name="Ivanova N."/>
            <person name="Pagani I."/>
            <person name="Vogl K."/>
            <person name="Liu Z."/>
            <person name="Frigaard N.-U."/>
            <person name="Bryant D."/>
            <person name="Woyke T."/>
        </authorList>
    </citation>
    <scope>NUCLEOTIDE SEQUENCE [LARGE SCALE GENOMIC DNA]</scope>
    <source>
        <strain evidence="20">ATCC 17096 / DSM 198 / 6111</strain>
    </source>
</reference>
<dbReference type="GO" id="GO:0008901">
    <property type="term" value="F:ferredoxin hydrogenase activity"/>
    <property type="evidence" value="ECO:0007669"/>
    <property type="project" value="InterPro"/>
</dbReference>
<evidence type="ECO:0000256" key="13">
    <source>
        <dbReference type="ARBA" id="ARBA00023291"/>
    </source>
</evidence>
<evidence type="ECO:0000256" key="16">
    <source>
        <dbReference type="SAM" id="Phobius"/>
    </source>
</evidence>
<dbReference type="EMBL" id="CP003154">
    <property type="protein sequence ID" value="AFL74617.1"/>
    <property type="molecule type" value="Genomic_DNA"/>
</dbReference>
<feature type="binding site" evidence="15">
    <location>
        <position position="302"/>
    </location>
    <ligand>
        <name>[3Fe-4S] cluster</name>
        <dbReference type="ChEBI" id="CHEBI:21137"/>
    </ligand>
</feature>
<dbReference type="KEGG" id="tvi:Thivi_2698"/>
<dbReference type="GO" id="GO:0033748">
    <property type="term" value="F:hydrogenase (acceptor) activity"/>
    <property type="evidence" value="ECO:0007669"/>
    <property type="project" value="UniProtKB-EC"/>
</dbReference>
<feature type="transmembrane region" description="Helical" evidence="16">
    <location>
        <begin position="326"/>
        <end position="346"/>
    </location>
</feature>
<organism evidence="19 20">
    <name type="scientific">Thiocystis violascens (strain ATCC 17096 / DSM 198 / 6111)</name>
    <name type="common">Chromatium violascens</name>
    <dbReference type="NCBI Taxonomy" id="765911"/>
    <lineage>
        <taxon>Bacteria</taxon>
        <taxon>Pseudomonadati</taxon>
        <taxon>Pseudomonadota</taxon>
        <taxon>Gammaproteobacteria</taxon>
        <taxon>Chromatiales</taxon>
        <taxon>Chromatiaceae</taxon>
        <taxon>Thiocystis</taxon>
    </lineage>
</organism>
<dbReference type="EC" id="1.12.99.6" evidence="6"/>
<feature type="binding site" evidence="15">
    <location>
        <position position="271"/>
    </location>
    <ligand>
        <name>[4Fe-4S] cluster</name>
        <dbReference type="ChEBI" id="CHEBI:49883"/>
        <label>2</label>
    </ligand>
</feature>
<dbReference type="PANTHER" id="PTHR30013:SF7">
    <property type="entry name" value="HYDROGENASE-2 SMALL CHAIN"/>
    <property type="match status" value="1"/>
</dbReference>
<keyword evidence="13 15" id="KW-0003">3Fe-4S</keyword>
<dbReference type="Pfam" id="PF14720">
    <property type="entry name" value="NiFe_hyd_SSU_C"/>
    <property type="match status" value="1"/>
</dbReference>
<accession>I3YC99</accession>
<dbReference type="Gene3D" id="3.40.50.700">
    <property type="entry name" value="NADH:ubiquinone oxidoreductase-like, 20kDa subunit"/>
    <property type="match status" value="1"/>
</dbReference>
<comment type="similarity">
    <text evidence="4">Belongs to the [NiFe]/[NiFeSe] hydrogenase small subunit family.</text>
</comment>
<feature type="binding site" evidence="15">
    <location>
        <position position="299"/>
    </location>
    <ligand>
        <name>[3Fe-4S] cluster</name>
        <dbReference type="ChEBI" id="CHEBI:21137"/>
    </ligand>
</feature>
<evidence type="ECO:0000256" key="9">
    <source>
        <dbReference type="ARBA" id="ARBA00022729"/>
    </source>
</evidence>
<feature type="binding site" evidence="15">
    <location>
        <position position="265"/>
    </location>
    <ligand>
        <name>[4Fe-4S] cluster</name>
        <dbReference type="ChEBI" id="CHEBI:49883"/>
        <label>2</label>
    </ligand>
</feature>
<evidence type="ECO:0000256" key="12">
    <source>
        <dbReference type="ARBA" id="ARBA00023014"/>
    </source>
</evidence>
<evidence type="ECO:0000256" key="6">
    <source>
        <dbReference type="ARBA" id="ARBA00012082"/>
    </source>
</evidence>
<keyword evidence="8 15" id="KW-0479">Metal-binding</keyword>
<dbReference type="SUPFAM" id="SSF56770">
    <property type="entry name" value="HydA/Nqo6-like"/>
    <property type="match status" value="1"/>
</dbReference>
<evidence type="ECO:0000256" key="8">
    <source>
        <dbReference type="ARBA" id="ARBA00022723"/>
    </source>
</evidence>
<dbReference type="PIRSF" id="PIRSF000310">
    <property type="entry name" value="NiFe_hyd_ssu"/>
    <property type="match status" value="1"/>
</dbReference>
<evidence type="ECO:0000256" key="14">
    <source>
        <dbReference type="ARBA" id="ARBA00048757"/>
    </source>
</evidence>
<dbReference type="Proteomes" id="UP000006062">
    <property type="component" value="Chromosome"/>
</dbReference>
<dbReference type="NCBIfam" id="TIGR00391">
    <property type="entry name" value="hydA"/>
    <property type="match status" value="1"/>
</dbReference>
<dbReference type="InterPro" id="IPR019546">
    <property type="entry name" value="TAT_signal_bac_arc"/>
</dbReference>
<feature type="binding site" evidence="15">
    <location>
        <position position="240"/>
    </location>
    <ligand>
        <name>[4Fe-4S] cluster</name>
        <dbReference type="ChEBI" id="CHEBI:49883"/>
        <label>2</label>
    </ligand>
</feature>
<dbReference type="InterPro" id="IPR006311">
    <property type="entry name" value="TAT_signal"/>
</dbReference>
<comment type="catalytic activity">
    <reaction evidence="14">
        <text>H2 + A = AH2</text>
        <dbReference type="Rhea" id="RHEA:12116"/>
        <dbReference type="ChEBI" id="CHEBI:13193"/>
        <dbReference type="ChEBI" id="CHEBI:17499"/>
        <dbReference type="ChEBI" id="CHEBI:18276"/>
        <dbReference type="EC" id="1.12.99.6"/>
    </reaction>
</comment>
<dbReference type="PANTHER" id="PTHR30013">
    <property type="entry name" value="NIFE / NIFESE HYDROGENASE SMALL SUBUNIT FAMILY MEMBER"/>
    <property type="match status" value="1"/>
</dbReference>
<dbReference type="PROSITE" id="PS51318">
    <property type="entry name" value="TAT"/>
    <property type="match status" value="1"/>
</dbReference>